<comment type="similarity">
    <text evidence="2 7">Belongs to the peptidase M14 family.</text>
</comment>
<feature type="chain" id="PRO_5041341559" evidence="8">
    <location>
        <begin position="23"/>
        <end position="960"/>
    </location>
</feature>
<dbReference type="PROSITE" id="PS52035">
    <property type="entry name" value="PEPTIDASE_M14"/>
    <property type="match status" value="1"/>
</dbReference>
<dbReference type="Proteomes" id="UP001239782">
    <property type="component" value="Chromosome"/>
</dbReference>
<proteinExistence type="inferred from homology"/>
<evidence type="ECO:0000313" key="10">
    <source>
        <dbReference type="EMBL" id="WMS87210.1"/>
    </source>
</evidence>
<evidence type="ECO:0000259" key="9">
    <source>
        <dbReference type="PROSITE" id="PS52035"/>
    </source>
</evidence>
<evidence type="ECO:0000256" key="4">
    <source>
        <dbReference type="ARBA" id="ARBA00022801"/>
    </source>
</evidence>
<evidence type="ECO:0000256" key="8">
    <source>
        <dbReference type="SAM" id="SignalP"/>
    </source>
</evidence>
<dbReference type="PANTHER" id="PTHR11705">
    <property type="entry name" value="PROTEASE FAMILY M14 CARBOXYPEPTIDASE A,B"/>
    <property type="match status" value="1"/>
</dbReference>
<dbReference type="InterPro" id="IPR029062">
    <property type="entry name" value="Class_I_gatase-like"/>
</dbReference>
<dbReference type="InterPro" id="IPR000834">
    <property type="entry name" value="Peptidase_M14"/>
</dbReference>
<dbReference type="Pfam" id="PF00246">
    <property type="entry name" value="Peptidase_M14"/>
    <property type="match status" value="1"/>
</dbReference>
<evidence type="ECO:0000256" key="2">
    <source>
        <dbReference type="ARBA" id="ARBA00005988"/>
    </source>
</evidence>
<protein>
    <submittedName>
        <fullName evidence="10">M14 family metallopeptidase</fullName>
    </submittedName>
</protein>
<dbReference type="CDD" id="cd03143">
    <property type="entry name" value="A4_beta-galactosidase_middle_domain"/>
    <property type="match status" value="1"/>
</dbReference>
<dbReference type="Gene3D" id="3.40.630.10">
    <property type="entry name" value="Zn peptidases"/>
    <property type="match status" value="1"/>
</dbReference>
<feature type="domain" description="Peptidase M14" evidence="9">
    <location>
        <begin position="60"/>
        <end position="479"/>
    </location>
</feature>
<keyword evidence="4" id="KW-0378">Hydrolase</keyword>
<dbReference type="Gene3D" id="3.40.50.880">
    <property type="match status" value="1"/>
</dbReference>
<evidence type="ECO:0000256" key="7">
    <source>
        <dbReference type="PROSITE-ProRule" id="PRU01379"/>
    </source>
</evidence>
<reference evidence="10 11" key="1">
    <citation type="submission" date="2023-08" db="EMBL/GenBank/DDBJ databases">
        <title>Pleionea litopenaei sp. nov., isolated from stomach of juvenile Litopenaeus vannamei.</title>
        <authorList>
            <person name="Rho A.M."/>
            <person name="Hwang C.Y."/>
        </authorList>
    </citation>
    <scope>NUCLEOTIDE SEQUENCE [LARGE SCALE GENOMIC DNA]</scope>
    <source>
        <strain evidence="10 11">HL-JVS1</strain>
    </source>
</reference>
<comment type="cofactor">
    <cofactor evidence="1">
        <name>Zn(2+)</name>
        <dbReference type="ChEBI" id="CHEBI:29105"/>
    </cofactor>
</comment>
<sequence>MKLMNWVVIVALSILASLPIHAVEPTDYAQVTYSQPLLNGPYDANITPVNQLLGFEPGRRVAAPSEIESALLTWAKQSNRLKVEAYAKSHEGRSLYAVYISSPENLARLPKVQENIQRLANPINLSQSQANSIIKELPAVAWMAYSIHGNETSGADAALLAIYHLIASESAEITDLLSKQVIIIDPMMNPDGRARFSKELQEYRAVAPNVDDQSLLHTGSWPFGRTNHYFFDLNRDFIYATQPETRGRIKLINDWYPQIMIDGHEMGAQDTFLFAPAREPVNPHLPKQRKHWGKVFAADQARAFDAQGWRYYTGEWFENLYPGYSNYAEYRGSVHILYEQARIAEDGVARPDGRVITYQESVHHQLLSTMTNLETLSKHSQSLYQEFFKERVQNLSDKGNYANRSFAILPTDNKSREAALIDNLRIQNIQMYRLQKELTRVAYDQFSQRKEQYRLPKGTLIIPNRQAEARLLATMLEFDVAIKPEVYQEERHRTLRDGSSLMYDTTAWNLTMMYGLPAVMVVGHMDKHLEPITSESLLNEAVDPSAIAFAVNGEDDSSVSFAARAMELGFQVRVIDKATQLGEVSLSRGSVLVAKSDNPNQPELPEKLVTLANQAQLKLNSISTGHGIGDLPDWGGSHFQLLARPKIATLSRGSFSPYDVGATWYSLDTHLGIRHSLIDAGMISYADLRRYNVLVMPDQYGDSLSESDYATIKQWVEQGGTLIALADSTRALINHGLSKAKLLPEALDDAQAFDSQLQREWMSQNVPNNLIATQKIDLPMTIDYPWEDITERPDTKELERRDDWQQIFMPSGAFIAARNDMKHWLTFGSNASMPILLADAPLLMSDGSAEVVTRYGFWEKDQDSSKLSASAKSKKPQVLGWSSLPAGVTAKVRMSGLLWPEAAQRIVNSGYLTRETVGKGQVILFGNSPNFRGASLATNRLFLNALVYGPGMGTAPYVAL</sequence>
<dbReference type="RefSeq" id="WP_309202350.1">
    <property type="nucleotide sequence ID" value="NZ_CP133548.1"/>
</dbReference>
<organism evidence="10 11">
    <name type="scientific">Pleionea litopenaei</name>
    <dbReference type="NCBI Taxonomy" id="3070815"/>
    <lineage>
        <taxon>Bacteria</taxon>
        <taxon>Pseudomonadati</taxon>
        <taxon>Pseudomonadota</taxon>
        <taxon>Gammaproteobacteria</taxon>
        <taxon>Oceanospirillales</taxon>
        <taxon>Pleioneaceae</taxon>
        <taxon>Pleionea</taxon>
    </lineage>
</organism>
<dbReference type="GO" id="GO:0008270">
    <property type="term" value="F:zinc ion binding"/>
    <property type="evidence" value="ECO:0007669"/>
    <property type="project" value="InterPro"/>
</dbReference>
<feature type="signal peptide" evidence="8">
    <location>
        <begin position="1"/>
        <end position="22"/>
    </location>
</feature>
<evidence type="ECO:0000313" key="11">
    <source>
        <dbReference type="Proteomes" id="UP001239782"/>
    </source>
</evidence>
<dbReference type="EMBL" id="CP133548">
    <property type="protein sequence ID" value="WMS87210.1"/>
    <property type="molecule type" value="Genomic_DNA"/>
</dbReference>
<evidence type="ECO:0000256" key="6">
    <source>
        <dbReference type="ARBA" id="ARBA00023049"/>
    </source>
</evidence>
<keyword evidence="11" id="KW-1185">Reference proteome</keyword>
<evidence type="ECO:0000256" key="5">
    <source>
        <dbReference type="ARBA" id="ARBA00022833"/>
    </source>
</evidence>
<dbReference type="GO" id="GO:0004181">
    <property type="term" value="F:metallocarboxypeptidase activity"/>
    <property type="evidence" value="ECO:0007669"/>
    <property type="project" value="InterPro"/>
</dbReference>
<feature type="active site" description="Proton donor/acceptor" evidence="7">
    <location>
        <position position="437"/>
    </location>
</feature>
<dbReference type="SUPFAM" id="SSF52317">
    <property type="entry name" value="Class I glutamine amidotransferase-like"/>
    <property type="match status" value="1"/>
</dbReference>
<accession>A0AA51RTB3</accession>
<name>A0AA51RTB3_9GAMM</name>
<dbReference type="PANTHER" id="PTHR11705:SF143">
    <property type="entry name" value="SLL0236 PROTEIN"/>
    <property type="match status" value="1"/>
</dbReference>
<dbReference type="GO" id="GO:0006508">
    <property type="term" value="P:proteolysis"/>
    <property type="evidence" value="ECO:0007669"/>
    <property type="project" value="UniProtKB-KW"/>
</dbReference>
<dbReference type="SUPFAM" id="SSF53187">
    <property type="entry name" value="Zn-dependent exopeptidases"/>
    <property type="match status" value="1"/>
</dbReference>
<keyword evidence="6" id="KW-0482">Metalloprotease</keyword>
<gene>
    <name evidence="10" type="ORF">Q9312_18555</name>
</gene>
<dbReference type="KEGG" id="plei:Q9312_18555"/>
<keyword evidence="8" id="KW-0732">Signal</keyword>
<dbReference type="GO" id="GO:0005615">
    <property type="term" value="C:extracellular space"/>
    <property type="evidence" value="ECO:0007669"/>
    <property type="project" value="TreeGrafter"/>
</dbReference>
<evidence type="ECO:0000256" key="1">
    <source>
        <dbReference type="ARBA" id="ARBA00001947"/>
    </source>
</evidence>
<dbReference type="AlphaFoldDB" id="A0AA51RTB3"/>
<evidence type="ECO:0000256" key="3">
    <source>
        <dbReference type="ARBA" id="ARBA00022670"/>
    </source>
</evidence>
<keyword evidence="5" id="KW-0862">Zinc</keyword>
<keyword evidence="3" id="KW-0645">Protease</keyword>